<evidence type="ECO:0000256" key="1">
    <source>
        <dbReference type="ARBA" id="ARBA00006315"/>
    </source>
</evidence>
<dbReference type="NCBIfam" id="TIGR00296">
    <property type="entry name" value="TIGR00296 family protein"/>
    <property type="match status" value="1"/>
</dbReference>
<dbReference type="Gene3D" id="3.40.830.10">
    <property type="entry name" value="LigB-like"/>
    <property type="match status" value="1"/>
</dbReference>
<evidence type="ECO:0000259" key="3">
    <source>
        <dbReference type="PROSITE" id="PS51112"/>
    </source>
</evidence>
<comment type="similarity">
    <text evidence="1 2">Belongs to the MEMO1 family.</text>
</comment>
<dbReference type="SUPFAM" id="SSF143447">
    <property type="entry name" value="AMMECR1-like"/>
    <property type="match status" value="1"/>
</dbReference>
<dbReference type="Pfam" id="PF01875">
    <property type="entry name" value="Memo"/>
    <property type="match status" value="1"/>
</dbReference>
<evidence type="ECO:0000256" key="2">
    <source>
        <dbReference type="HAMAP-Rule" id="MF_00055"/>
    </source>
</evidence>
<dbReference type="PANTHER" id="PTHR11060">
    <property type="entry name" value="PROTEIN MEMO1"/>
    <property type="match status" value="1"/>
</dbReference>
<dbReference type="HAMAP" id="MF_00055">
    <property type="entry name" value="MEMO1"/>
    <property type="match status" value="1"/>
</dbReference>
<reference evidence="4" key="1">
    <citation type="journal article" date="2020" name="mSystems">
        <title>Genome- and Community-Level Interaction Insights into Carbon Utilization and Element Cycling Functions of Hydrothermarchaeota in Hydrothermal Sediment.</title>
        <authorList>
            <person name="Zhou Z."/>
            <person name="Liu Y."/>
            <person name="Xu W."/>
            <person name="Pan J."/>
            <person name="Luo Z.H."/>
            <person name="Li M."/>
        </authorList>
    </citation>
    <scope>NUCLEOTIDE SEQUENCE [LARGE SCALE GENOMIC DNA]</scope>
    <source>
        <strain evidence="4">SpSt-961</strain>
    </source>
</reference>
<dbReference type="NCBIfam" id="TIGR04336">
    <property type="entry name" value="AmmeMemoSam_B"/>
    <property type="match status" value="1"/>
</dbReference>
<dbReference type="Pfam" id="PF01871">
    <property type="entry name" value="AMMECR1"/>
    <property type="match status" value="1"/>
</dbReference>
<dbReference type="Gene3D" id="3.30.700.20">
    <property type="entry name" value="Hypothetical protein ph0010, domain 1"/>
    <property type="match status" value="1"/>
</dbReference>
<dbReference type="EMBL" id="DTOZ01000153">
    <property type="protein sequence ID" value="HGE78520.1"/>
    <property type="molecule type" value="Genomic_DNA"/>
</dbReference>
<dbReference type="SUPFAM" id="SSF53213">
    <property type="entry name" value="LigB-like"/>
    <property type="match status" value="1"/>
</dbReference>
<feature type="domain" description="AMMECR1" evidence="3">
    <location>
        <begin position="321"/>
        <end position="493"/>
    </location>
</feature>
<gene>
    <name evidence="4" type="primary">amrB</name>
    <name evidence="4" type="ORF">ENX68_05935</name>
</gene>
<dbReference type="InterPro" id="IPR027623">
    <property type="entry name" value="AmmeMemoSam_A"/>
</dbReference>
<name>A0A7V3VUY9_UNCW3</name>
<dbReference type="InterPro" id="IPR002737">
    <property type="entry name" value="MEMO1_fam"/>
</dbReference>
<proteinExistence type="inferred from homology"/>
<dbReference type="InterPro" id="IPR036071">
    <property type="entry name" value="AMMECR1_dom_sf"/>
</dbReference>
<dbReference type="CDD" id="cd07361">
    <property type="entry name" value="MEMO_like"/>
    <property type="match status" value="1"/>
</dbReference>
<dbReference type="Gene3D" id="3.30.1490.150">
    <property type="entry name" value="Hypothetical protein ph0010, domain 2"/>
    <property type="match status" value="1"/>
</dbReference>
<dbReference type="InterPro" id="IPR027485">
    <property type="entry name" value="AMMECR1_N"/>
</dbReference>
<dbReference type="InterPro" id="IPR002733">
    <property type="entry name" value="AMMECR1_domain"/>
</dbReference>
<organism evidence="4">
    <name type="scientific">candidate division WOR-3 bacterium</name>
    <dbReference type="NCBI Taxonomy" id="2052148"/>
    <lineage>
        <taxon>Bacteria</taxon>
        <taxon>Bacteria division WOR-3</taxon>
    </lineage>
</organism>
<dbReference type="PROSITE" id="PS51112">
    <property type="entry name" value="AMMECR1"/>
    <property type="match status" value="1"/>
</dbReference>
<dbReference type="InterPro" id="IPR023473">
    <property type="entry name" value="AMMECR1"/>
</dbReference>
<dbReference type="NCBIfam" id="TIGR04335">
    <property type="entry name" value="AmmeMemoSam_A"/>
    <property type="match status" value="1"/>
</dbReference>
<evidence type="ECO:0000313" key="4">
    <source>
        <dbReference type="EMBL" id="HGE78520.1"/>
    </source>
</evidence>
<dbReference type="PANTHER" id="PTHR11060:SF0">
    <property type="entry name" value="PROTEIN MEMO1"/>
    <property type="match status" value="1"/>
</dbReference>
<dbReference type="HAMAP" id="MF_00645">
    <property type="entry name" value="AMMECR1"/>
    <property type="match status" value="1"/>
</dbReference>
<protein>
    <recommendedName>
        <fullName evidence="2">MEMO1 family protein ENX68_05935</fullName>
    </recommendedName>
</protein>
<comment type="caution">
    <text evidence="4">The sequence shown here is derived from an EMBL/GenBank/DDBJ whole genome shotgun (WGS) entry which is preliminary data.</text>
</comment>
<dbReference type="InterPro" id="IPR023472">
    <property type="entry name" value="Uncharacterised_MJ0810"/>
</dbReference>
<dbReference type="AlphaFoldDB" id="A0A7V3VUY9"/>
<accession>A0A7V3VUY9</accession>
<sequence>MANNYLLSHTKIYFFRILLAGVLVMAQQCRGEEYRESIHAGTWYPGRERDLQEVIKTYLKNARAKVPGEVYGLISPHAGYMYSGPFAAFSYRIIENKEFEDVIVIGPSHHFGFYGASVDKMAGRKTPLGVVKFDKELADKIIKQNPEMISYKPDAHTQEHSVEIQIPFLQMVLKRFNLVEIVMGSQDYKTCQALAEAIVNAAKDKKILIVASSDLSHYHDQKTAEKLDNLVIEAVEKFDPELLYKRLTTDSCEACGGGPIITAMLVAKRLGADRGKVLIYGTSGDVTGDFSQVVGYLSAVFFKGNEEKHEKVGVDLGFTDEEKKILKDIARSTIEAVVRGKKPPEFKNIPDKLKKPFGVFVTITKHGNLRGCIGHIIADQPLYKICQEMAEAAALHDPRFDPVRESELSEIEIEISVLTPMERVKDFKDIVIGRDGLLVRRGYQSGLLLPQVATDYGWTVEEFLEQTCIKAGLPEDAYKLKDTEIYKFSAQIF</sequence>